<sequence>MNNKSLTSNITTPINLEQLNQLNSIIKDLSDNQLLWVSGYLWGVVNQNINKKTNIIIQQEISTITILSASQTGNARKISEWLYKELQLNTFNVNLINAGNYKFKKINQEKILLLIISTQGAGEPPEEAAALYKFLMSKRAPKMNSTYFAVFGLGDSSYEFFSQAGKDFDHRFAILGAKRLIDRVDADIDYEDKIKIWFNLLKKNLKNKIKNNCLDQKKENLINQQKIHINNYNRKNPFNAFCLLNQKITGRNSDKDVRHIEIDINNSKMVYHPGDSIGIWYENDDNLITEILNFICLKGEETVKVNDNIISIKEALKNHYDLTKNSSKIVERYAILTHDKNLLSIIHDRHKLHKYVSNYPIVDMMRLTPVKLTAEQLTKILRPLTPRLYSIASAQSEVENEIHITVNIVNFKIDDYIRGGGASTWLSNRIEEDNMRVFIESNNNFRLPLDKTVPIIMICTGTGIAPFRAFMQQRAYDNASGKNWLFFGNPRFTEDFLYQIEWQEYVKKGFLNKINLAWSRDQSEKIYIQDKIRINGMDIWYWIKEGAYIYVCGNANNMAKDVEKVLLELIVNYGKMSIEKAEHFLSELRIQHRYQRDIY</sequence>
<dbReference type="NCBIfam" id="NF008197">
    <property type="entry name" value="PRK10953.1"/>
    <property type="match status" value="1"/>
</dbReference>
<dbReference type="InterPro" id="IPR023173">
    <property type="entry name" value="NADPH_Cyt_P450_Rdtase_alpha"/>
</dbReference>
<protein>
    <recommendedName>
        <fullName evidence="11">Sulfite reductase [NADPH] flavoprotein alpha-component</fullName>
        <shortName evidence="11">SiR-FP</shortName>
        <ecNumber evidence="11">1.8.1.2</ecNumber>
    </recommendedName>
</protein>
<dbReference type="InterPro" id="IPR001709">
    <property type="entry name" value="Flavoprot_Pyr_Nucl_cyt_Rdtase"/>
</dbReference>
<feature type="domain" description="Flavodoxin-like" evidence="13">
    <location>
        <begin position="64"/>
        <end position="202"/>
    </location>
</feature>
<proteinExistence type="predicted"/>
<keyword evidence="3 11" id="KW-0285">Flavoprotein</keyword>
<dbReference type="PROSITE" id="PS51384">
    <property type="entry name" value="FAD_FR"/>
    <property type="match status" value="1"/>
</dbReference>
<comment type="pathway">
    <text evidence="11">Sulfur metabolism; hydrogen sulfide biosynthesis; hydrogen sulfide from sulfite (NADPH route): step 1/1.</text>
</comment>
<dbReference type="PROSITE" id="PS50902">
    <property type="entry name" value="FLAVODOXIN_LIKE"/>
    <property type="match status" value="1"/>
</dbReference>
<keyword evidence="7 11" id="KW-0249">Electron transport</keyword>
<dbReference type="GO" id="GO:0050660">
    <property type="term" value="F:flavin adenine dinucleotide binding"/>
    <property type="evidence" value="ECO:0007669"/>
    <property type="project" value="InterPro"/>
</dbReference>
<dbReference type="AlphaFoldDB" id="A0A2P5SZN4"/>
<evidence type="ECO:0000256" key="7">
    <source>
        <dbReference type="ARBA" id="ARBA00022982"/>
    </source>
</evidence>
<dbReference type="Gene3D" id="3.40.50.80">
    <property type="entry name" value="Nucleotide-binding domain of ferredoxin-NADP reductase (FNR) module"/>
    <property type="match status" value="1"/>
</dbReference>
<keyword evidence="9 11" id="KW-0198">Cysteine biosynthesis</keyword>
<feature type="binding site" evidence="12">
    <location>
        <begin position="387"/>
        <end position="390"/>
    </location>
    <ligand>
        <name>FAD</name>
        <dbReference type="ChEBI" id="CHEBI:57692"/>
    </ligand>
</feature>
<evidence type="ECO:0000256" key="12">
    <source>
        <dbReference type="PIRSR" id="PIRSR000207-1"/>
    </source>
</evidence>
<keyword evidence="4 11" id="KW-0288">FMN</keyword>
<feature type="binding site" evidence="12">
    <location>
        <begin position="525"/>
        <end position="529"/>
    </location>
    <ligand>
        <name>NADP(+)</name>
        <dbReference type="ChEBI" id="CHEBI:58349"/>
    </ligand>
</feature>
<dbReference type="PRINTS" id="PR00371">
    <property type="entry name" value="FPNCR"/>
</dbReference>
<keyword evidence="5 11" id="KW-0274">FAD</keyword>
<dbReference type="Gene3D" id="3.40.50.360">
    <property type="match status" value="1"/>
</dbReference>
<evidence type="ECO:0000256" key="6">
    <source>
        <dbReference type="ARBA" id="ARBA00022857"/>
    </source>
</evidence>
<dbReference type="Gene3D" id="2.40.30.10">
    <property type="entry name" value="Translation factors"/>
    <property type="match status" value="1"/>
</dbReference>
<dbReference type="Gene3D" id="1.20.990.10">
    <property type="entry name" value="NADPH-cytochrome p450 Reductase, Chain A, domain 3"/>
    <property type="match status" value="1"/>
</dbReference>
<feature type="binding site" evidence="12">
    <location>
        <begin position="117"/>
        <end position="120"/>
    </location>
    <ligand>
        <name>FMN</name>
        <dbReference type="ChEBI" id="CHEBI:58210"/>
    </ligand>
</feature>
<dbReference type="Pfam" id="PF00175">
    <property type="entry name" value="NAD_binding_1"/>
    <property type="match status" value="1"/>
</dbReference>
<dbReference type="PANTHER" id="PTHR19384">
    <property type="entry name" value="NITRIC OXIDE SYNTHASE-RELATED"/>
    <property type="match status" value="1"/>
</dbReference>
<evidence type="ECO:0000259" key="14">
    <source>
        <dbReference type="PROSITE" id="PS51384"/>
    </source>
</evidence>
<dbReference type="InterPro" id="IPR001433">
    <property type="entry name" value="OxRdtase_FAD/NAD-bd"/>
</dbReference>
<reference evidence="15 16" key="1">
    <citation type="journal article" date="2018" name="Genome Biol. Evol.">
        <title>Cladogenesis and Genomic Streamlining in Extracellular Endosymbionts of Tropical Stink Bugs.</title>
        <authorList>
            <person name="Otero-Bravo A."/>
            <person name="Goffredi S."/>
            <person name="Sabree Z.L."/>
        </authorList>
    </citation>
    <scope>NUCLEOTIDE SEQUENCE [LARGE SCALE GENOMIC DNA]</scope>
    <source>
        <strain evidence="15 16">SoEE</strain>
    </source>
</reference>
<dbReference type="SUPFAM" id="SSF52343">
    <property type="entry name" value="Ferredoxin reductase-like, C-terminal NADP-linked domain"/>
    <property type="match status" value="1"/>
</dbReference>
<dbReference type="PANTHER" id="PTHR19384:SF128">
    <property type="entry name" value="NADPH OXIDOREDUCTASE A"/>
    <property type="match status" value="1"/>
</dbReference>
<dbReference type="InterPro" id="IPR001094">
    <property type="entry name" value="Flavdoxin-like"/>
</dbReference>
<feature type="domain" description="FAD-binding FR-type" evidence="14">
    <location>
        <begin position="235"/>
        <end position="448"/>
    </location>
</feature>
<comment type="function">
    <text evidence="11">Component of the sulfite reductase complex that catalyzes the 6-electron reduction of sulfite to sulfide. This is one of several activities required for the biosynthesis of L-cysteine from sulfate. The flavoprotein component catalyzes the electron flow from NADPH -&gt; FAD -&gt; FMN to the hemoprotein component.</text>
</comment>
<dbReference type="InterPro" id="IPR017927">
    <property type="entry name" value="FAD-bd_FR_type"/>
</dbReference>
<evidence type="ECO:0000256" key="9">
    <source>
        <dbReference type="ARBA" id="ARBA00023192"/>
    </source>
</evidence>
<feature type="binding site" evidence="12">
    <location>
        <begin position="519"/>
        <end position="520"/>
    </location>
    <ligand>
        <name>NADP(+)</name>
        <dbReference type="ChEBI" id="CHEBI:58349"/>
    </ligand>
</feature>
<gene>
    <name evidence="15" type="primary">cysJ</name>
    <name evidence="15" type="ORF">CRV12_02895</name>
</gene>
<dbReference type="FunFam" id="3.40.50.80:FF:000001">
    <property type="entry name" value="NADPH--cytochrome P450 reductase 1"/>
    <property type="match status" value="1"/>
</dbReference>
<dbReference type="OrthoDB" id="9816402at2"/>
<feature type="binding site" evidence="12">
    <location>
        <position position="561"/>
    </location>
    <ligand>
        <name>NADP(+)</name>
        <dbReference type="ChEBI" id="CHEBI:58349"/>
    </ligand>
</feature>
<dbReference type="RefSeq" id="WP_136131166.1">
    <property type="nucleotide sequence ID" value="NZ_PDKT01000004.1"/>
</dbReference>
<evidence type="ECO:0000256" key="11">
    <source>
        <dbReference type="PIRNR" id="PIRNR000207"/>
    </source>
</evidence>
<evidence type="ECO:0000256" key="10">
    <source>
        <dbReference type="ARBA" id="ARBA00052219"/>
    </source>
</evidence>
<comment type="subunit">
    <text evidence="11">Alpha(8)-beta(8). The alpha component is a flavoprotein, the beta component is a hemoprotein.</text>
</comment>
<feature type="binding site" evidence="12">
    <location>
        <position position="323"/>
    </location>
    <ligand>
        <name>FAD</name>
        <dbReference type="ChEBI" id="CHEBI:57692"/>
    </ligand>
</feature>
<dbReference type="Proteomes" id="UP000296153">
    <property type="component" value="Unassembled WGS sequence"/>
</dbReference>
<comment type="catalytic activity">
    <reaction evidence="10 11">
        <text>hydrogen sulfide + 3 NADP(+) + 3 H2O = sulfite + 3 NADPH + 4 H(+)</text>
        <dbReference type="Rhea" id="RHEA:13801"/>
        <dbReference type="ChEBI" id="CHEBI:15377"/>
        <dbReference type="ChEBI" id="CHEBI:15378"/>
        <dbReference type="ChEBI" id="CHEBI:17359"/>
        <dbReference type="ChEBI" id="CHEBI:29919"/>
        <dbReference type="ChEBI" id="CHEBI:57783"/>
        <dbReference type="ChEBI" id="CHEBI:58349"/>
        <dbReference type="EC" id="1.8.1.2"/>
    </reaction>
</comment>
<dbReference type="InterPro" id="IPR010199">
    <property type="entry name" value="CysJ"/>
</dbReference>
<dbReference type="SUPFAM" id="SSF52218">
    <property type="entry name" value="Flavoproteins"/>
    <property type="match status" value="1"/>
</dbReference>
<dbReference type="EC" id="1.8.1.2" evidence="11"/>
<evidence type="ECO:0000256" key="5">
    <source>
        <dbReference type="ARBA" id="ARBA00022827"/>
    </source>
</evidence>
<dbReference type="PRINTS" id="PR00369">
    <property type="entry name" value="FLAVODOXIN"/>
</dbReference>
<dbReference type="GO" id="GO:0004783">
    <property type="term" value="F:sulfite reductase (NADPH) activity"/>
    <property type="evidence" value="ECO:0007669"/>
    <property type="project" value="UniProtKB-EC"/>
</dbReference>
<dbReference type="InterPro" id="IPR008254">
    <property type="entry name" value="Flavodoxin/NO_synth"/>
</dbReference>
<dbReference type="EMBL" id="PDKT01000004">
    <property type="protein sequence ID" value="PPI87799.1"/>
    <property type="molecule type" value="Genomic_DNA"/>
</dbReference>
<keyword evidence="1 11" id="KW-0813">Transport</keyword>
<name>A0A2P5SZN4_9GAMM</name>
<dbReference type="InterPro" id="IPR003097">
    <property type="entry name" value="CysJ-like_FAD-binding"/>
</dbReference>
<evidence type="ECO:0000256" key="1">
    <source>
        <dbReference type="ARBA" id="ARBA00022448"/>
    </source>
</evidence>
<dbReference type="InterPro" id="IPR029039">
    <property type="entry name" value="Flavoprotein-like_sf"/>
</dbReference>
<dbReference type="InterPro" id="IPR039261">
    <property type="entry name" value="FNR_nucleotide-bd"/>
</dbReference>
<evidence type="ECO:0000313" key="16">
    <source>
        <dbReference type="Proteomes" id="UP000296153"/>
    </source>
</evidence>
<dbReference type="UniPathway" id="UPA00140">
    <property type="reaction ID" value="UER00207"/>
</dbReference>
<evidence type="ECO:0000256" key="2">
    <source>
        <dbReference type="ARBA" id="ARBA00022605"/>
    </source>
</evidence>
<feature type="binding site" evidence="12">
    <location>
        <begin position="420"/>
        <end position="423"/>
    </location>
    <ligand>
        <name>FAD</name>
        <dbReference type="ChEBI" id="CHEBI:57692"/>
    </ligand>
</feature>
<evidence type="ECO:0000256" key="4">
    <source>
        <dbReference type="ARBA" id="ARBA00022643"/>
    </source>
</evidence>
<dbReference type="CDD" id="cd06199">
    <property type="entry name" value="SiR"/>
    <property type="match status" value="1"/>
</dbReference>
<dbReference type="SUPFAM" id="SSF63380">
    <property type="entry name" value="Riboflavin synthase domain-like"/>
    <property type="match status" value="1"/>
</dbReference>
<accession>A0A2P5SZN4</accession>
<evidence type="ECO:0000256" key="8">
    <source>
        <dbReference type="ARBA" id="ARBA00023002"/>
    </source>
</evidence>
<dbReference type="GO" id="GO:0010181">
    <property type="term" value="F:FMN binding"/>
    <property type="evidence" value="ECO:0007669"/>
    <property type="project" value="InterPro"/>
</dbReference>
<dbReference type="GO" id="GO:0019344">
    <property type="term" value="P:cysteine biosynthetic process"/>
    <property type="evidence" value="ECO:0007669"/>
    <property type="project" value="UniProtKB-KW"/>
</dbReference>
<comment type="cofactor">
    <cofactor evidence="11 12">
        <name>FMN</name>
        <dbReference type="ChEBI" id="CHEBI:58210"/>
    </cofactor>
    <text evidence="11 12">Binds 1 FMN per subunit.</text>
</comment>
<dbReference type="Pfam" id="PF00667">
    <property type="entry name" value="FAD_binding_1"/>
    <property type="match status" value="1"/>
</dbReference>
<comment type="caution">
    <text evidence="15">The sequence shown here is derived from an EMBL/GenBank/DDBJ whole genome shotgun (WGS) entry which is preliminary data.</text>
</comment>
<organism evidence="15 16">
    <name type="scientific">Candidatus Pantoea edessiphila</name>
    <dbReference type="NCBI Taxonomy" id="2044610"/>
    <lineage>
        <taxon>Bacteria</taxon>
        <taxon>Pseudomonadati</taxon>
        <taxon>Pseudomonadota</taxon>
        <taxon>Gammaproteobacteria</taxon>
        <taxon>Enterobacterales</taxon>
        <taxon>Erwiniaceae</taxon>
        <taxon>Pantoea</taxon>
    </lineage>
</organism>
<evidence type="ECO:0000259" key="13">
    <source>
        <dbReference type="PROSITE" id="PS50902"/>
    </source>
</evidence>
<feature type="binding site" evidence="12">
    <location>
        <begin position="70"/>
        <end position="75"/>
    </location>
    <ligand>
        <name>FMN</name>
        <dbReference type="ChEBI" id="CHEBI:58210"/>
    </ligand>
</feature>
<dbReference type="NCBIfam" id="TIGR01931">
    <property type="entry name" value="cysJ"/>
    <property type="match status" value="1"/>
</dbReference>
<keyword evidence="8 11" id="KW-0560">Oxidoreductase</keyword>
<dbReference type="GO" id="GO:0005829">
    <property type="term" value="C:cytosol"/>
    <property type="evidence" value="ECO:0007669"/>
    <property type="project" value="TreeGrafter"/>
</dbReference>
<dbReference type="PIRSF" id="PIRSF000207">
    <property type="entry name" value="SiR-FP_CysJ"/>
    <property type="match status" value="1"/>
</dbReference>
<keyword evidence="6 11" id="KW-0521">NADP</keyword>
<evidence type="ECO:0000313" key="15">
    <source>
        <dbReference type="EMBL" id="PPI87799.1"/>
    </source>
</evidence>
<dbReference type="InterPro" id="IPR017938">
    <property type="entry name" value="Riboflavin_synthase-like_b-brl"/>
</dbReference>
<keyword evidence="2 11" id="KW-0028">Amino-acid biosynthesis</keyword>
<comment type="cofactor">
    <cofactor evidence="11 12">
        <name>FAD</name>
        <dbReference type="ChEBI" id="CHEBI:57692"/>
    </cofactor>
    <text evidence="11 12">Binds 1 FAD per subunit.</text>
</comment>
<feature type="binding site" evidence="12">
    <location>
        <position position="599"/>
    </location>
    <ligand>
        <name>FAD</name>
        <dbReference type="ChEBI" id="CHEBI:57692"/>
    </ligand>
</feature>
<dbReference type="Pfam" id="PF00258">
    <property type="entry name" value="Flavodoxin_1"/>
    <property type="match status" value="1"/>
</dbReference>
<evidence type="ECO:0000256" key="3">
    <source>
        <dbReference type="ARBA" id="ARBA00022630"/>
    </source>
</evidence>
<dbReference type="GO" id="GO:0070814">
    <property type="term" value="P:hydrogen sulfide biosynthetic process"/>
    <property type="evidence" value="ECO:0007669"/>
    <property type="project" value="UniProtKB-UniPathway"/>
</dbReference>